<feature type="domain" description="Helicase C-terminal" evidence="14">
    <location>
        <begin position="541"/>
        <end position="700"/>
    </location>
</feature>
<name>A0A644Z3G0_9ZZZZ</name>
<gene>
    <name evidence="15" type="primary">priA_26</name>
    <name evidence="15" type="ORF">SDC9_81669</name>
</gene>
<evidence type="ECO:0000313" key="15">
    <source>
        <dbReference type="EMBL" id="MPM35079.1"/>
    </source>
</evidence>
<dbReference type="InterPro" id="IPR011545">
    <property type="entry name" value="DEAD/DEAH_box_helicase_dom"/>
</dbReference>
<keyword evidence="2" id="KW-0235">DNA replication</keyword>
<sequence>MKYADVAINLPVKNLFKQFTYLISDELDFVNEGWRVIVPFSHQMVEGFVVRTYENEVQKGEIKEIIDTLDTTPWFDQQMLVLSQWISDYYMCSLAEAMRLFIPGRSSIRSVPKYLVNPEAVIEEFTDDERLLHDFLLENQGASRKTIEVKFGSRGLLKKLLAKKALVLDYEIDKKIKEKTVNVYNISDEGRRILDDLKHMPAQKVAMEILREQGEMEREALLYKQISSATINVLCQKGWIVKKQKRVFRDSYFNHFDKKNDLILTTEQADALSKIIDSVTSGKHSTFLLQGITGSGKTEVYLRSAEETLTRGKQVMILVPEIALTGQIVERFKAWFGKRVAVAHSKLFQSERADVWYKMRTGNADILIGVRSAVFAPFQNLGLIIIDEEQEYSYKQEERPSYHARTIALKRAQMSSIPLLLGSATPDVCSYFHALNGRYKHLRLTKRANASDLAKVAIVDMREELKAGNKSVLSNKLQDDLLETVKRGEQAVVLLNRRGFSTFVMCRDCGESITCPHCAVAMVYHSAGKALRCHYCGYTLPIPDECPKCHSRKIKYFGTGTQKAEVAIESLGQEIKILRMDQDSTARKFAHEEILHAFAAGKANVLLGTQMVAKGHDITNVTLVGILAADSQLNLPDFRAGERTFNLLTQAAGRAGRGDKQGHVVLQTYDAENNIIKLAASQDYDAFAKEELLVREELLYPPFTQLLKITVVDRNQNNGNVIAQRIVNYLQAIGTEEPKNDITVLGPFPGIVEKVRDLYRINILIKSTHMSIVKKALEMSEFKEMKNVYFDVDPISVV</sequence>
<evidence type="ECO:0000256" key="10">
    <source>
        <dbReference type="ARBA" id="ARBA00023235"/>
    </source>
</evidence>
<dbReference type="CDD" id="cd18804">
    <property type="entry name" value="SF2_C_priA"/>
    <property type="match status" value="1"/>
</dbReference>
<evidence type="ECO:0000256" key="9">
    <source>
        <dbReference type="ARBA" id="ARBA00023125"/>
    </source>
</evidence>
<keyword evidence="3" id="KW-0479">Metal-binding</keyword>
<dbReference type="Pfam" id="PF17764">
    <property type="entry name" value="PriA_3primeBD"/>
    <property type="match status" value="1"/>
</dbReference>
<dbReference type="SMART" id="SM00487">
    <property type="entry name" value="DEXDc"/>
    <property type="match status" value="1"/>
</dbReference>
<dbReference type="GO" id="GO:0043138">
    <property type="term" value="F:3'-5' DNA helicase activity"/>
    <property type="evidence" value="ECO:0007669"/>
    <property type="project" value="UniProtKB-EC"/>
</dbReference>
<evidence type="ECO:0000259" key="13">
    <source>
        <dbReference type="PROSITE" id="PS51192"/>
    </source>
</evidence>
<comment type="catalytic activity">
    <reaction evidence="12">
        <text>ATP + H2O = ADP + phosphate + H(+)</text>
        <dbReference type="Rhea" id="RHEA:13065"/>
        <dbReference type="ChEBI" id="CHEBI:15377"/>
        <dbReference type="ChEBI" id="CHEBI:15378"/>
        <dbReference type="ChEBI" id="CHEBI:30616"/>
        <dbReference type="ChEBI" id="CHEBI:43474"/>
        <dbReference type="ChEBI" id="CHEBI:456216"/>
        <dbReference type="EC" id="5.6.2.4"/>
    </reaction>
</comment>
<dbReference type="InterPro" id="IPR001650">
    <property type="entry name" value="Helicase_C-like"/>
</dbReference>
<dbReference type="InterPro" id="IPR041236">
    <property type="entry name" value="PriA_C"/>
</dbReference>
<dbReference type="PANTHER" id="PTHR30580:SF0">
    <property type="entry name" value="PRIMOSOMAL PROTEIN N"/>
    <property type="match status" value="1"/>
</dbReference>
<dbReference type="GO" id="GO:0006302">
    <property type="term" value="P:double-strand break repair"/>
    <property type="evidence" value="ECO:0007669"/>
    <property type="project" value="InterPro"/>
</dbReference>
<dbReference type="EC" id="5.6.2.4" evidence="11"/>
<dbReference type="NCBIfam" id="NF004066">
    <property type="entry name" value="PRK05580.1-3"/>
    <property type="match status" value="1"/>
</dbReference>
<dbReference type="PROSITE" id="PS51192">
    <property type="entry name" value="HELICASE_ATP_BIND_1"/>
    <property type="match status" value="1"/>
</dbReference>
<dbReference type="Gene3D" id="3.40.1440.60">
    <property type="entry name" value="PriA, 3(prime) DNA-binding domain"/>
    <property type="match status" value="1"/>
</dbReference>
<dbReference type="InterPro" id="IPR027417">
    <property type="entry name" value="P-loop_NTPase"/>
</dbReference>
<dbReference type="PROSITE" id="PS51194">
    <property type="entry name" value="HELICASE_CTER"/>
    <property type="match status" value="1"/>
</dbReference>
<dbReference type="InterPro" id="IPR042115">
    <property type="entry name" value="PriA_3primeBD_sf"/>
</dbReference>
<reference evidence="15" key="1">
    <citation type="submission" date="2019-08" db="EMBL/GenBank/DDBJ databases">
        <authorList>
            <person name="Kucharzyk K."/>
            <person name="Murdoch R.W."/>
            <person name="Higgins S."/>
            <person name="Loffler F."/>
        </authorList>
    </citation>
    <scope>NUCLEOTIDE SEQUENCE</scope>
</reference>
<dbReference type="InterPro" id="IPR041222">
    <property type="entry name" value="PriA_3primeBD"/>
</dbReference>
<keyword evidence="8" id="KW-0067">ATP-binding</keyword>
<protein>
    <recommendedName>
        <fullName evidence="11">DNA 3'-5' helicase</fullName>
        <ecNumber evidence="11">5.6.2.4</ecNumber>
    </recommendedName>
</protein>
<dbReference type="HAMAP" id="MF_00983">
    <property type="entry name" value="PriA"/>
    <property type="match status" value="1"/>
</dbReference>
<keyword evidence="5 15" id="KW-0378">Hydrolase</keyword>
<dbReference type="AlphaFoldDB" id="A0A644Z3G0"/>
<keyword evidence="9" id="KW-0238">DNA-binding</keyword>
<evidence type="ECO:0000256" key="8">
    <source>
        <dbReference type="ARBA" id="ARBA00022840"/>
    </source>
</evidence>
<evidence type="ECO:0000256" key="5">
    <source>
        <dbReference type="ARBA" id="ARBA00022801"/>
    </source>
</evidence>
<organism evidence="15">
    <name type="scientific">bioreactor metagenome</name>
    <dbReference type="NCBI Taxonomy" id="1076179"/>
    <lineage>
        <taxon>unclassified sequences</taxon>
        <taxon>metagenomes</taxon>
        <taxon>ecological metagenomes</taxon>
    </lineage>
</organism>
<keyword evidence="7" id="KW-0862">Zinc</keyword>
<evidence type="ECO:0000256" key="1">
    <source>
        <dbReference type="ARBA" id="ARBA00022515"/>
    </source>
</evidence>
<dbReference type="CDD" id="cd17929">
    <property type="entry name" value="DEXHc_priA"/>
    <property type="match status" value="1"/>
</dbReference>
<feature type="domain" description="Helicase ATP-binding" evidence="13">
    <location>
        <begin position="278"/>
        <end position="444"/>
    </location>
</feature>
<evidence type="ECO:0000259" key="14">
    <source>
        <dbReference type="PROSITE" id="PS51194"/>
    </source>
</evidence>
<evidence type="ECO:0000256" key="12">
    <source>
        <dbReference type="ARBA" id="ARBA00048988"/>
    </source>
</evidence>
<evidence type="ECO:0000256" key="2">
    <source>
        <dbReference type="ARBA" id="ARBA00022705"/>
    </source>
</evidence>
<dbReference type="GO" id="GO:0003677">
    <property type="term" value="F:DNA binding"/>
    <property type="evidence" value="ECO:0007669"/>
    <property type="project" value="UniProtKB-KW"/>
</dbReference>
<accession>A0A644Z3G0</accession>
<dbReference type="FunFam" id="3.40.50.300:FF:000489">
    <property type="entry name" value="Primosome assembly protein PriA"/>
    <property type="match status" value="1"/>
</dbReference>
<dbReference type="GO" id="GO:0006270">
    <property type="term" value="P:DNA replication initiation"/>
    <property type="evidence" value="ECO:0007669"/>
    <property type="project" value="TreeGrafter"/>
</dbReference>
<proteinExistence type="inferred from homology"/>
<dbReference type="InterPro" id="IPR005259">
    <property type="entry name" value="PriA"/>
</dbReference>
<dbReference type="Pfam" id="PF18074">
    <property type="entry name" value="PriA_C"/>
    <property type="match status" value="1"/>
</dbReference>
<dbReference type="SUPFAM" id="SSF52540">
    <property type="entry name" value="P-loop containing nucleoside triphosphate hydrolases"/>
    <property type="match status" value="2"/>
</dbReference>
<dbReference type="InterPro" id="IPR040498">
    <property type="entry name" value="PriA_CRR"/>
</dbReference>
<dbReference type="Pfam" id="PF00270">
    <property type="entry name" value="DEAD"/>
    <property type="match status" value="1"/>
</dbReference>
<evidence type="ECO:0000256" key="7">
    <source>
        <dbReference type="ARBA" id="ARBA00022833"/>
    </source>
</evidence>
<evidence type="ECO:0000256" key="3">
    <source>
        <dbReference type="ARBA" id="ARBA00022723"/>
    </source>
</evidence>
<comment type="caution">
    <text evidence="15">The sequence shown here is derived from an EMBL/GenBank/DDBJ whole genome shotgun (WGS) entry which is preliminary data.</text>
</comment>
<evidence type="ECO:0000256" key="4">
    <source>
        <dbReference type="ARBA" id="ARBA00022741"/>
    </source>
</evidence>
<dbReference type="GO" id="GO:1990077">
    <property type="term" value="C:primosome complex"/>
    <property type="evidence" value="ECO:0007669"/>
    <property type="project" value="UniProtKB-KW"/>
</dbReference>
<keyword evidence="6" id="KW-0347">Helicase</keyword>
<keyword evidence="10" id="KW-0413">Isomerase</keyword>
<keyword evidence="4" id="KW-0547">Nucleotide-binding</keyword>
<dbReference type="GO" id="GO:0016887">
    <property type="term" value="F:ATP hydrolysis activity"/>
    <property type="evidence" value="ECO:0007669"/>
    <property type="project" value="RHEA"/>
</dbReference>
<dbReference type="Gene3D" id="3.40.50.300">
    <property type="entry name" value="P-loop containing nucleotide triphosphate hydrolases"/>
    <property type="match status" value="2"/>
</dbReference>
<dbReference type="NCBIfam" id="TIGR00595">
    <property type="entry name" value="priA"/>
    <property type="match status" value="1"/>
</dbReference>
<dbReference type="EMBL" id="VSSQ01007172">
    <property type="protein sequence ID" value="MPM35079.1"/>
    <property type="molecule type" value="Genomic_DNA"/>
</dbReference>
<dbReference type="GO" id="GO:0005524">
    <property type="term" value="F:ATP binding"/>
    <property type="evidence" value="ECO:0007669"/>
    <property type="project" value="UniProtKB-KW"/>
</dbReference>
<dbReference type="GO" id="GO:0046872">
    <property type="term" value="F:metal ion binding"/>
    <property type="evidence" value="ECO:0007669"/>
    <property type="project" value="UniProtKB-KW"/>
</dbReference>
<dbReference type="SMART" id="SM00490">
    <property type="entry name" value="HELICc"/>
    <property type="match status" value="1"/>
</dbReference>
<evidence type="ECO:0000256" key="11">
    <source>
        <dbReference type="ARBA" id="ARBA00034808"/>
    </source>
</evidence>
<dbReference type="InterPro" id="IPR014001">
    <property type="entry name" value="Helicase_ATP-bd"/>
</dbReference>
<keyword evidence="1" id="KW-0639">Primosome</keyword>
<evidence type="ECO:0000256" key="6">
    <source>
        <dbReference type="ARBA" id="ARBA00022806"/>
    </source>
</evidence>
<dbReference type="PANTHER" id="PTHR30580">
    <property type="entry name" value="PRIMOSOMAL PROTEIN N"/>
    <property type="match status" value="1"/>
</dbReference>
<dbReference type="GO" id="GO:0006269">
    <property type="term" value="P:DNA replication, synthesis of primer"/>
    <property type="evidence" value="ECO:0007669"/>
    <property type="project" value="UniProtKB-KW"/>
</dbReference>
<dbReference type="Pfam" id="PF00271">
    <property type="entry name" value="Helicase_C"/>
    <property type="match status" value="1"/>
</dbReference>
<dbReference type="GO" id="GO:0006310">
    <property type="term" value="P:DNA recombination"/>
    <property type="evidence" value="ECO:0007669"/>
    <property type="project" value="InterPro"/>
</dbReference>
<dbReference type="Pfam" id="PF18319">
    <property type="entry name" value="Zn_ribbon_PriA"/>
    <property type="match status" value="1"/>
</dbReference>